<sequence length="61" mass="6017">MATRMLGAAGLVTMLALAAVSALAFGFDVRLSQALSQGLPLALAAAGTTALLTGILGTETR</sequence>
<organism evidence="2 3">
    <name type="scientific">Nitrolancea hollandica Lb</name>
    <dbReference type="NCBI Taxonomy" id="1129897"/>
    <lineage>
        <taxon>Bacteria</taxon>
        <taxon>Pseudomonadati</taxon>
        <taxon>Thermomicrobiota</taxon>
        <taxon>Thermomicrobia</taxon>
        <taxon>Sphaerobacterales</taxon>
        <taxon>Sphaerobacterineae</taxon>
        <taxon>Sphaerobacteraceae</taxon>
        <taxon>Nitrolancea</taxon>
    </lineage>
</organism>
<comment type="caution">
    <text evidence="2">The sequence shown here is derived from an EMBL/GenBank/DDBJ whole genome shotgun (WGS) entry which is preliminary data.</text>
</comment>
<evidence type="ECO:0000313" key="3">
    <source>
        <dbReference type="Proteomes" id="UP000004221"/>
    </source>
</evidence>
<name>I4EJS4_9BACT</name>
<accession>I4EJS4</accession>
<feature type="transmembrane region" description="Helical" evidence="1">
    <location>
        <begin position="38"/>
        <end position="57"/>
    </location>
</feature>
<evidence type="ECO:0000313" key="2">
    <source>
        <dbReference type="EMBL" id="CCF84936.1"/>
    </source>
</evidence>
<dbReference type="AlphaFoldDB" id="I4EJS4"/>
<dbReference type="RefSeq" id="WP_008479483.1">
    <property type="nucleotide sequence ID" value="NZ_CAGS01000359.1"/>
</dbReference>
<evidence type="ECO:0000256" key="1">
    <source>
        <dbReference type="SAM" id="Phobius"/>
    </source>
</evidence>
<protein>
    <submittedName>
        <fullName evidence="2">Uncharacterized protein</fullName>
    </submittedName>
</protein>
<keyword evidence="1" id="KW-1133">Transmembrane helix</keyword>
<reference evidence="2 3" key="1">
    <citation type="journal article" date="2012" name="ISME J.">
        <title>Nitrification expanded: discovery, physiology and genomics of a nitrite-oxidizing bacterium from the phylum Chloroflexi.</title>
        <authorList>
            <person name="Sorokin D.Y."/>
            <person name="Lucker S."/>
            <person name="Vejmelkova D."/>
            <person name="Kostrikina N.A."/>
            <person name="Kleerebezem R."/>
            <person name="Rijpstra W.I."/>
            <person name="Damste J.S."/>
            <person name="Le Paslier D."/>
            <person name="Muyzer G."/>
            <person name="Wagner M."/>
            <person name="van Loosdrecht M.C."/>
            <person name="Daims H."/>
        </authorList>
    </citation>
    <scope>NUCLEOTIDE SEQUENCE [LARGE SCALE GENOMIC DNA]</scope>
    <source>
        <strain evidence="3">none</strain>
    </source>
</reference>
<dbReference type="EMBL" id="CAGS01000359">
    <property type="protein sequence ID" value="CCF84936.1"/>
    <property type="molecule type" value="Genomic_DNA"/>
</dbReference>
<keyword evidence="1" id="KW-0812">Transmembrane</keyword>
<keyword evidence="1" id="KW-0472">Membrane</keyword>
<proteinExistence type="predicted"/>
<dbReference type="Proteomes" id="UP000004221">
    <property type="component" value="Unassembled WGS sequence"/>
</dbReference>
<gene>
    <name evidence="2" type="ORF">NITHO_4210013</name>
</gene>
<keyword evidence="3" id="KW-1185">Reference proteome</keyword>